<feature type="transmembrane region" description="Helical" evidence="1">
    <location>
        <begin position="137"/>
        <end position="155"/>
    </location>
</feature>
<keyword evidence="1" id="KW-0472">Membrane</keyword>
<evidence type="ECO:0000256" key="1">
    <source>
        <dbReference type="SAM" id="Phobius"/>
    </source>
</evidence>
<evidence type="ECO:0000313" key="3">
    <source>
        <dbReference type="Proteomes" id="UP000002695"/>
    </source>
</evidence>
<feature type="transmembrane region" description="Helical" evidence="1">
    <location>
        <begin position="255"/>
        <end position="274"/>
    </location>
</feature>
<protein>
    <submittedName>
        <fullName evidence="2">Inner membrane protein</fullName>
    </submittedName>
</protein>
<proteinExistence type="predicted"/>
<feature type="transmembrane region" description="Helical" evidence="1">
    <location>
        <begin position="308"/>
        <end position="328"/>
    </location>
</feature>
<dbReference type="HOGENOM" id="CLU_036288_0_0_6"/>
<gene>
    <name evidence="2" type="ordered locus">STM14_0650</name>
</gene>
<feature type="transmembrane region" description="Helical" evidence="1">
    <location>
        <begin position="77"/>
        <end position="96"/>
    </location>
</feature>
<dbReference type="AlphaFoldDB" id="A0A0F6AY43"/>
<dbReference type="BioCyc" id="SENT588858:STM14_RS03390-MONOMER"/>
<feature type="transmembrane region" description="Helical" evidence="1">
    <location>
        <begin position="334"/>
        <end position="357"/>
    </location>
</feature>
<reference evidence="2 3" key="1">
    <citation type="journal article" date="2010" name="J. Bacteriol.">
        <title>Short-term signatures of evolutionary change in the Salmonella enterica serovar typhimurium 14028 genome.</title>
        <authorList>
            <person name="Jarvik T."/>
            <person name="Smillie C."/>
            <person name="Groisman E.A."/>
            <person name="Ochman H."/>
        </authorList>
    </citation>
    <scope>NUCLEOTIDE SEQUENCE [LARGE SCALE GENOMIC DNA]</scope>
    <source>
        <strain evidence="3">14028s / SGSC 2262</strain>
    </source>
</reference>
<dbReference type="RefSeq" id="WP_010988978.1">
    <property type="nucleotide sequence ID" value="NC_016856.1"/>
</dbReference>
<sequence length="550" mass="61931">MRRKMVNNRLKMVIAILIVFSLVYSIGFITPMNSDDYTYALRELSLSSVKMHYLGWSGRVVSDTISTSLLKFFSPHIYNAINSAALTLMVLCWTMIPATLTKSSPSPYVMIFLFFLYFVANPALGQTNFWLVGSANYLWTNMFIAIYILISIYLSNGKKSNLILFVYAISSIFAGCSNENTSLVVVLISVAYFFIMNRNKYLLIGVFGSAIGAGVLLLAPGNLSRASTIQDWYNQPLAWRVLEHFSERLPSAMGAYWQVYIAFIILLISVVLSRNSSSKLMFGSFLFMLGAIAANVAFLASPAMPSRALNGALCFMILSISFVAHSAFTKFNKASIYLSVTTYAMAFLYFIPSYILYYSSIKSISKQTEIREEIIDRAKHNKQDQAIIPDYYFPPVLHAGPSLDTFNSEAMSRYYGIDLKITAPGFFDYSRAFNFKPLNINAKICNNVYIKSLWIYKQQMGIKTFVIFEFNKNPADSLDENTAMFISFKTKDGKIINADVDKKTFQIDGRWLSGRAINGIDSNELESITSGTWDVRTGARTNENITEIIK</sequence>
<dbReference type="Proteomes" id="UP000002695">
    <property type="component" value="Chromosome"/>
</dbReference>
<organism evidence="2 3">
    <name type="scientific">Salmonella typhimurium (strain 14028s / SGSC 2262)</name>
    <dbReference type="NCBI Taxonomy" id="588858"/>
    <lineage>
        <taxon>Bacteria</taxon>
        <taxon>Pseudomonadati</taxon>
        <taxon>Pseudomonadota</taxon>
        <taxon>Gammaproteobacteria</taxon>
        <taxon>Enterobacterales</taxon>
        <taxon>Enterobacteriaceae</taxon>
        <taxon>Salmonella</taxon>
    </lineage>
</organism>
<accession>A0A0F6AY43</accession>
<feature type="transmembrane region" description="Helical" evidence="1">
    <location>
        <begin position="201"/>
        <end position="219"/>
    </location>
</feature>
<dbReference type="PATRIC" id="fig|588858.6.peg.719"/>
<dbReference type="KEGG" id="seo:STM14_0650"/>
<name>A0A0F6AY43_SALT1</name>
<dbReference type="Pfam" id="PF19528">
    <property type="entry name" value="DUF6056"/>
    <property type="match status" value="1"/>
</dbReference>
<feature type="transmembrane region" description="Helical" evidence="1">
    <location>
        <begin position="12"/>
        <end position="32"/>
    </location>
</feature>
<feature type="transmembrane region" description="Helical" evidence="1">
    <location>
        <begin position="280"/>
        <end position="301"/>
    </location>
</feature>
<dbReference type="InterPro" id="IPR045691">
    <property type="entry name" value="DUF6056"/>
</dbReference>
<keyword evidence="1" id="KW-0812">Transmembrane</keyword>
<dbReference type="EMBL" id="CP001363">
    <property type="protein sequence ID" value="ACY87165.1"/>
    <property type="molecule type" value="Genomic_DNA"/>
</dbReference>
<feature type="transmembrane region" description="Helical" evidence="1">
    <location>
        <begin position="108"/>
        <end position="125"/>
    </location>
</feature>
<keyword evidence="1" id="KW-1133">Transmembrane helix</keyword>
<evidence type="ECO:0000313" key="2">
    <source>
        <dbReference type="EMBL" id="ACY87165.1"/>
    </source>
</evidence>
<keyword evidence="3" id="KW-1185">Reference proteome</keyword>